<dbReference type="Proteomes" id="UP000239001">
    <property type="component" value="Unassembled WGS sequence"/>
</dbReference>
<proteinExistence type="predicted"/>
<dbReference type="InterPro" id="IPR027417">
    <property type="entry name" value="P-loop_NTPase"/>
</dbReference>
<evidence type="ECO:0000256" key="1">
    <source>
        <dbReference type="SAM" id="MobiDB-lite"/>
    </source>
</evidence>
<keyword evidence="4" id="KW-0067">ATP-binding</keyword>
<feature type="region of interest" description="Disordered" evidence="1">
    <location>
        <begin position="1"/>
        <end position="24"/>
    </location>
</feature>
<keyword evidence="5" id="KW-1185">Reference proteome</keyword>
<dbReference type="InterPro" id="IPR027785">
    <property type="entry name" value="UvrD-like_helicase_C"/>
</dbReference>
<dbReference type="GO" id="GO:0005829">
    <property type="term" value="C:cytosol"/>
    <property type="evidence" value="ECO:0007669"/>
    <property type="project" value="TreeGrafter"/>
</dbReference>
<dbReference type="GO" id="GO:0003677">
    <property type="term" value="F:DNA binding"/>
    <property type="evidence" value="ECO:0007669"/>
    <property type="project" value="InterPro"/>
</dbReference>
<dbReference type="GO" id="GO:0005524">
    <property type="term" value="F:ATP binding"/>
    <property type="evidence" value="ECO:0007669"/>
    <property type="project" value="InterPro"/>
</dbReference>
<comment type="caution">
    <text evidence="4">The sequence shown here is derived from an EMBL/GenBank/DDBJ whole genome shotgun (WGS) entry which is preliminary data.</text>
</comment>
<dbReference type="GO" id="GO:0033202">
    <property type="term" value="C:DNA helicase complex"/>
    <property type="evidence" value="ECO:0007669"/>
    <property type="project" value="TreeGrafter"/>
</dbReference>
<keyword evidence="4" id="KW-0547">Nucleotide-binding</keyword>
<dbReference type="Pfam" id="PF08378">
    <property type="entry name" value="NERD"/>
    <property type="match status" value="1"/>
</dbReference>
<dbReference type="GO" id="GO:0043138">
    <property type="term" value="F:3'-5' DNA helicase activity"/>
    <property type="evidence" value="ECO:0007669"/>
    <property type="project" value="TreeGrafter"/>
</dbReference>
<dbReference type="InterPro" id="IPR000212">
    <property type="entry name" value="DNA_helicase_UvrD/REP"/>
</dbReference>
<dbReference type="EMBL" id="PXOH01000028">
    <property type="protein sequence ID" value="PSF33922.1"/>
    <property type="molecule type" value="Genomic_DNA"/>
</dbReference>
<evidence type="ECO:0000313" key="4">
    <source>
        <dbReference type="EMBL" id="PSF33922.1"/>
    </source>
</evidence>
<feature type="region of interest" description="Disordered" evidence="1">
    <location>
        <begin position="723"/>
        <end position="745"/>
    </location>
</feature>
<feature type="compositionally biased region" description="Acidic residues" evidence="1">
    <location>
        <begin position="727"/>
        <end position="745"/>
    </location>
</feature>
<evidence type="ECO:0000259" key="3">
    <source>
        <dbReference type="Pfam" id="PF13538"/>
    </source>
</evidence>
<reference evidence="4 5" key="1">
    <citation type="submission" date="2018-03" db="EMBL/GenBank/DDBJ databases">
        <title>The ancient ancestry and fast evolution of plastids.</title>
        <authorList>
            <person name="Moore K.R."/>
            <person name="Magnabosco C."/>
            <person name="Momper L."/>
            <person name="Gold D.A."/>
            <person name="Bosak T."/>
            <person name="Fournier G.P."/>
        </authorList>
    </citation>
    <scope>NUCLEOTIDE SEQUENCE [LARGE SCALE GENOMIC DNA]</scope>
    <source>
        <strain evidence="4 5">CCALA 016</strain>
    </source>
</reference>
<dbReference type="Gene3D" id="3.40.50.300">
    <property type="entry name" value="P-loop containing nucleotide triphosphate hydrolases"/>
    <property type="match status" value="2"/>
</dbReference>
<dbReference type="OrthoDB" id="7066673at2"/>
<protein>
    <submittedName>
        <fullName evidence="4">DNA/RNA helicase</fullName>
    </submittedName>
</protein>
<dbReference type="PANTHER" id="PTHR11070:SF2">
    <property type="entry name" value="ATP-DEPENDENT DNA HELICASE SRS2"/>
    <property type="match status" value="1"/>
</dbReference>
<dbReference type="PANTHER" id="PTHR11070">
    <property type="entry name" value="UVRD / RECB / PCRA DNA HELICASE FAMILY MEMBER"/>
    <property type="match status" value="1"/>
</dbReference>
<dbReference type="Pfam" id="PF13538">
    <property type="entry name" value="UvrD_C_2"/>
    <property type="match status" value="1"/>
</dbReference>
<accession>A0A2T1LTQ4</accession>
<feature type="domain" description="NERD" evidence="2">
    <location>
        <begin position="22"/>
        <end position="130"/>
    </location>
</feature>
<gene>
    <name evidence="4" type="ORF">C7H19_19575</name>
</gene>
<reference evidence="4 5" key="2">
    <citation type="submission" date="2018-03" db="EMBL/GenBank/DDBJ databases">
        <authorList>
            <person name="Keele B.F."/>
        </authorList>
    </citation>
    <scope>NUCLEOTIDE SEQUENCE [LARGE SCALE GENOMIC DNA]</scope>
    <source>
        <strain evidence="4 5">CCALA 016</strain>
    </source>
</reference>
<dbReference type="GO" id="GO:0000725">
    <property type="term" value="P:recombinational repair"/>
    <property type="evidence" value="ECO:0007669"/>
    <property type="project" value="TreeGrafter"/>
</dbReference>
<name>A0A2T1LTQ4_9CHRO</name>
<organism evidence="4 5">
    <name type="scientific">Aphanothece hegewaldii CCALA 016</name>
    <dbReference type="NCBI Taxonomy" id="2107694"/>
    <lineage>
        <taxon>Bacteria</taxon>
        <taxon>Bacillati</taxon>
        <taxon>Cyanobacteriota</taxon>
        <taxon>Cyanophyceae</taxon>
        <taxon>Oscillatoriophycideae</taxon>
        <taxon>Chroococcales</taxon>
        <taxon>Aphanothecaceae</taxon>
        <taxon>Aphanothece</taxon>
    </lineage>
</organism>
<dbReference type="InterPro" id="IPR011528">
    <property type="entry name" value="NERD"/>
</dbReference>
<evidence type="ECO:0000313" key="5">
    <source>
        <dbReference type="Proteomes" id="UP000239001"/>
    </source>
</evidence>
<dbReference type="AlphaFoldDB" id="A0A2T1LTQ4"/>
<sequence length="745" mass="84650">MPIGIDHPGRKFVETEPIGRDGENGEQTVWSACKKTFADRECIGYWGYPIFSRTGETRKEPDILIADKVLGLIIIEVKCFTIDQIVRVDGHQWQFQNFYQAQGSPYKQAENQFYALLGYCNREEAIRHQVRGRAIVALPLITEQQWQQRGFDQLPSCPSIIFGDQLGERTLISRIENTSPLESGKNLNNEQWELLLAVIGGTPVLQKPLSESIAIAQNGLTRSSVINQLREQLYELDLQQVHIGLEIPPGAQRIRGIAGSGKTVLLCQKAANMYLKHPDWDIALIFFTRSLYAQIEELIDKWLRHFSCGDVQYKRNPHAQSKLKILHAWGAKNRQGFYRIACQKHNQFALAVKDTGYKQPNEGLADLCGRLIKSTTIQPMFDAILIDEGQDLVVDCEELISENKQVIYWMAYQSLRPCDPEQPEQRRLIWAYDEAQSLNALKIPTAQKLFGDELSQLISKGRQYRGGINKSEIMKRCYRTPGPILTAAHAIGMGLLRPEGMLSGFTRKDQWEAIGYEVLNGTFREGQEITLHRPPANSPNPIPALWPESVIQFNTYSSRQEELSVLANNIRHNLSNDELQSSQQILVLVFGNIYDSMRLETDVAQFLMQQGIDIFIPSGTRLNQVNPKFPDHDQDTFWYEGGVTVSRIDRAKGNEADMVYVVGCDNIARDESNISLRNQLFVGLSRARGWVHLSGISYYPMYDEIKRVIDGGDTFTFTYRRPRIDRDDDEGGAASEENEDENQVA</sequence>
<feature type="domain" description="UvrD-like helicase C-terminal" evidence="3">
    <location>
        <begin position="643"/>
        <end position="693"/>
    </location>
</feature>
<feature type="compositionally biased region" description="Basic and acidic residues" evidence="1">
    <location>
        <begin position="7"/>
        <end position="23"/>
    </location>
</feature>
<dbReference type="SUPFAM" id="SSF52540">
    <property type="entry name" value="P-loop containing nucleoside triphosphate hydrolases"/>
    <property type="match status" value="1"/>
</dbReference>
<keyword evidence="4" id="KW-0378">Hydrolase</keyword>
<keyword evidence="4" id="KW-0347">Helicase</keyword>
<evidence type="ECO:0000259" key="2">
    <source>
        <dbReference type="Pfam" id="PF08378"/>
    </source>
</evidence>